<gene>
    <name evidence="1" type="ORF">ColSpa_06378</name>
</gene>
<accession>A0AA37LKU3</accession>
<protein>
    <recommendedName>
        <fullName evidence="3">F-box domain-containing protein</fullName>
    </recommendedName>
</protein>
<dbReference type="GeneID" id="73327180"/>
<dbReference type="EMBL" id="BQXU01000015">
    <property type="protein sequence ID" value="GKT46197.1"/>
    <property type="molecule type" value="Genomic_DNA"/>
</dbReference>
<dbReference type="Proteomes" id="UP001055115">
    <property type="component" value="Unassembled WGS sequence"/>
</dbReference>
<name>A0AA37LKU3_9PEZI</name>
<evidence type="ECO:0008006" key="3">
    <source>
        <dbReference type="Google" id="ProtNLM"/>
    </source>
</evidence>
<sequence>MAKLTDLPTELLLTIVSFLRSNQPAKKRLLDASVSRKRNVLAKTLHRERSSVINLSSACKTLHEALKTERYRFVSIHGHNSAQKLLSLLRLIRVRPEIGECIQQLHLQLIPLACDVTSVSFEQLRSLKSWAEPIGVTIEDTTLSNALKYEYEEDLENSGYYGHSANKSTQYQSTKVTFMAKQPSISSINGIRDQPALLG</sequence>
<dbReference type="RefSeq" id="XP_049128547.1">
    <property type="nucleotide sequence ID" value="XM_049272590.1"/>
</dbReference>
<proteinExistence type="predicted"/>
<comment type="caution">
    <text evidence="1">The sequence shown here is derived from an EMBL/GenBank/DDBJ whole genome shotgun (WGS) entry which is preliminary data.</text>
</comment>
<keyword evidence="2" id="KW-1185">Reference proteome</keyword>
<reference evidence="1 2" key="1">
    <citation type="submission" date="2022-03" db="EMBL/GenBank/DDBJ databases">
        <title>Genome data of Colletotrichum spp.</title>
        <authorList>
            <person name="Utami Y.D."/>
            <person name="Hiruma K."/>
        </authorList>
    </citation>
    <scope>NUCLEOTIDE SEQUENCE [LARGE SCALE GENOMIC DNA]</scope>
    <source>
        <strain evidence="1 2">MAFF 239500</strain>
    </source>
</reference>
<dbReference type="AlphaFoldDB" id="A0AA37LKU3"/>
<evidence type="ECO:0000313" key="2">
    <source>
        <dbReference type="Proteomes" id="UP001055115"/>
    </source>
</evidence>
<evidence type="ECO:0000313" key="1">
    <source>
        <dbReference type="EMBL" id="GKT46197.1"/>
    </source>
</evidence>
<organism evidence="1 2">
    <name type="scientific">Colletotrichum spaethianum</name>
    <dbReference type="NCBI Taxonomy" id="700344"/>
    <lineage>
        <taxon>Eukaryota</taxon>
        <taxon>Fungi</taxon>
        <taxon>Dikarya</taxon>
        <taxon>Ascomycota</taxon>
        <taxon>Pezizomycotina</taxon>
        <taxon>Sordariomycetes</taxon>
        <taxon>Hypocreomycetidae</taxon>
        <taxon>Glomerellales</taxon>
        <taxon>Glomerellaceae</taxon>
        <taxon>Colletotrichum</taxon>
        <taxon>Colletotrichum spaethianum species complex</taxon>
    </lineage>
</organism>